<evidence type="ECO:0000256" key="1">
    <source>
        <dbReference type="SAM" id="Phobius"/>
    </source>
</evidence>
<feature type="transmembrane region" description="Helical" evidence="1">
    <location>
        <begin position="89"/>
        <end position="108"/>
    </location>
</feature>
<keyword evidence="1" id="KW-1133">Transmembrane helix</keyword>
<reference evidence="2" key="1">
    <citation type="journal article" date="2022" name="bioRxiv">
        <title>Discovery and biosynthetic assessment of Streptomyces ortus sp nov. isolated from a deep-sea sponge.</title>
        <authorList>
            <person name="Williams S.E."/>
        </authorList>
    </citation>
    <scope>NUCLEOTIDE SEQUENCE</scope>
    <source>
        <strain evidence="2">A15ISP2-DRY2</strain>
    </source>
</reference>
<accession>A0ABT3VFB8</accession>
<dbReference type="EMBL" id="JAIFZO010000002">
    <property type="protein sequence ID" value="MCX4238251.1"/>
    <property type="molecule type" value="Genomic_DNA"/>
</dbReference>
<feature type="transmembrane region" description="Helical" evidence="1">
    <location>
        <begin position="65"/>
        <end position="83"/>
    </location>
</feature>
<evidence type="ECO:0000313" key="2">
    <source>
        <dbReference type="EMBL" id="MCX4238251.1"/>
    </source>
</evidence>
<keyword evidence="3" id="KW-1185">Reference proteome</keyword>
<evidence type="ECO:0008006" key="4">
    <source>
        <dbReference type="Google" id="ProtNLM"/>
    </source>
</evidence>
<comment type="caution">
    <text evidence="2">The sequence shown here is derived from an EMBL/GenBank/DDBJ whole genome shotgun (WGS) entry which is preliminary data.</text>
</comment>
<protein>
    <recommendedName>
        <fullName evidence="4">Integral membrane protein</fullName>
    </recommendedName>
</protein>
<proteinExistence type="predicted"/>
<name>A0ABT3VFB8_9ACTN</name>
<keyword evidence="1" id="KW-0472">Membrane</keyword>
<organism evidence="2 3">
    <name type="scientific">Streptomyces ortus</name>
    <dbReference type="NCBI Taxonomy" id="2867268"/>
    <lineage>
        <taxon>Bacteria</taxon>
        <taxon>Bacillati</taxon>
        <taxon>Actinomycetota</taxon>
        <taxon>Actinomycetes</taxon>
        <taxon>Kitasatosporales</taxon>
        <taxon>Streptomycetaceae</taxon>
        <taxon>Streptomyces</taxon>
    </lineage>
</organism>
<evidence type="ECO:0000313" key="3">
    <source>
        <dbReference type="Proteomes" id="UP001165590"/>
    </source>
</evidence>
<sequence length="120" mass="12962">MYLARGGGGDPEGWLWALGALALYALISYALAYRARARRGSGHPAHDALHDLKDREEPQTTRQRLVSRTIMLCGGAATGLVAFTTSGVLRVVAVAGTAVVAVAVWAYYDHRTENPVARRR</sequence>
<dbReference type="RefSeq" id="WP_267030562.1">
    <property type="nucleotide sequence ID" value="NZ_JAIFZO010000002.1"/>
</dbReference>
<feature type="transmembrane region" description="Helical" evidence="1">
    <location>
        <begin position="13"/>
        <end position="32"/>
    </location>
</feature>
<dbReference type="Proteomes" id="UP001165590">
    <property type="component" value="Unassembled WGS sequence"/>
</dbReference>
<gene>
    <name evidence="2" type="ORF">K3769_36865</name>
</gene>
<keyword evidence="1" id="KW-0812">Transmembrane</keyword>